<dbReference type="EMBL" id="CP158357">
    <property type="protein sequence ID" value="XBX76527.1"/>
    <property type="molecule type" value="Genomic_DNA"/>
</dbReference>
<evidence type="ECO:0000259" key="4">
    <source>
        <dbReference type="PROSITE" id="PS51819"/>
    </source>
</evidence>
<organism evidence="5">
    <name type="scientific">Microbacterium sp. A8/3-1</name>
    <dbReference type="NCBI Taxonomy" id="3160749"/>
    <lineage>
        <taxon>Bacteria</taxon>
        <taxon>Bacillati</taxon>
        <taxon>Actinomycetota</taxon>
        <taxon>Actinomycetes</taxon>
        <taxon>Micrococcales</taxon>
        <taxon>Microbacteriaceae</taxon>
        <taxon>Microbacterium</taxon>
    </lineage>
</organism>
<dbReference type="CDD" id="cd08350">
    <property type="entry name" value="BLMT_like"/>
    <property type="match status" value="1"/>
</dbReference>
<dbReference type="InterPro" id="IPR029068">
    <property type="entry name" value="Glyas_Bleomycin-R_OHBP_Dase"/>
</dbReference>
<dbReference type="PROSITE" id="PS51819">
    <property type="entry name" value="VOC"/>
    <property type="match status" value="1"/>
</dbReference>
<dbReference type="AlphaFoldDB" id="A0AAU7VQN3"/>
<dbReference type="GO" id="GO:0046677">
    <property type="term" value="P:response to antibiotic"/>
    <property type="evidence" value="ECO:0007669"/>
    <property type="project" value="UniProtKB-KW"/>
</dbReference>
<dbReference type="Pfam" id="PF00903">
    <property type="entry name" value="Glyoxalase"/>
    <property type="match status" value="1"/>
</dbReference>
<name>A0AAU7VQN3_9MICO</name>
<evidence type="ECO:0000256" key="3">
    <source>
        <dbReference type="ARBA" id="ARBA00023251"/>
    </source>
</evidence>
<dbReference type="Gene3D" id="3.10.180.10">
    <property type="entry name" value="2,3-Dihydroxybiphenyl 1,2-Dioxygenase, domain 1"/>
    <property type="match status" value="1"/>
</dbReference>
<dbReference type="SUPFAM" id="SSF54593">
    <property type="entry name" value="Glyoxalase/Bleomycin resistance protein/Dihydroxybiphenyl dioxygenase"/>
    <property type="match status" value="1"/>
</dbReference>
<feature type="domain" description="VOC" evidence="4">
    <location>
        <begin position="2"/>
        <end position="120"/>
    </location>
</feature>
<protein>
    <recommendedName>
        <fullName evidence="2">Bleomycin resistance protein</fullName>
    </recommendedName>
</protein>
<dbReference type="PRINTS" id="PR00311">
    <property type="entry name" value="BLEOMYCINRST"/>
</dbReference>
<dbReference type="RefSeq" id="WP_282214699.1">
    <property type="nucleotide sequence ID" value="NZ_CP158357.1"/>
</dbReference>
<accession>A0AAU7VQN3</accession>
<proteinExistence type="inferred from homology"/>
<gene>
    <name evidence="5" type="ORF">ABS642_11435</name>
</gene>
<evidence type="ECO:0000256" key="2">
    <source>
        <dbReference type="ARBA" id="ARBA00021572"/>
    </source>
</evidence>
<comment type="similarity">
    <text evidence="1">Belongs to the bleomycin resistance protein family.</text>
</comment>
<keyword evidence="3" id="KW-0046">Antibiotic resistance</keyword>
<evidence type="ECO:0000313" key="5">
    <source>
        <dbReference type="EMBL" id="XBX76527.1"/>
    </source>
</evidence>
<dbReference type="InterPro" id="IPR004360">
    <property type="entry name" value="Glyas_Fos-R_dOase_dom"/>
</dbReference>
<reference evidence="5" key="1">
    <citation type="submission" date="2024-06" db="EMBL/GenBank/DDBJ databases">
        <title>Draft genome sequence of Microbacterium sp. strain A8/3-1, isolated from Oxytropis tragacanthoides Fisch. ex DC. Root nodules in the Altai region of Russia.</title>
        <authorList>
            <person name="Sazanova A."/>
            <person name="Guro P."/>
            <person name="Kuznetsova I."/>
            <person name="Belimov A."/>
            <person name="Safronova V."/>
        </authorList>
    </citation>
    <scope>NUCLEOTIDE SEQUENCE</scope>
    <source>
        <strain evidence="5">A8/3-1</strain>
    </source>
</reference>
<dbReference type="InterPro" id="IPR037523">
    <property type="entry name" value="VOC_core"/>
</dbReference>
<dbReference type="InterPro" id="IPR000335">
    <property type="entry name" value="Bleomycin-R"/>
</dbReference>
<evidence type="ECO:0000256" key="1">
    <source>
        <dbReference type="ARBA" id="ARBA00011051"/>
    </source>
</evidence>
<sequence>MAPDRALPNLPSSDFDVTQRFYEGFGFRPTFRDDGWMILRRGDVEIEFFPHPDVDPLTSSHQCTIRVDDLDELWQAIHEAGVPVARTGCPRLHEPRIESSGLRIGYLVDTDGTQLTLIQN</sequence>